<reference evidence="1 2" key="1">
    <citation type="journal article" date="2002" name="Genome Res.">
        <title>The genome of Methanosarcina acetivorans reveals extensive metabolic and physiological diversity.</title>
        <authorList>
            <person name="Galagan J.E."/>
            <person name="Nusbaum C."/>
            <person name="Roy A."/>
            <person name="Endrizzi M.G."/>
            <person name="Macdonald P."/>
            <person name="FitzHugh W."/>
            <person name="Calvo S."/>
            <person name="Engels R."/>
            <person name="Smirnov S."/>
            <person name="Atnoor D."/>
            <person name="Brown A."/>
            <person name="Allen N."/>
            <person name="Naylor J."/>
            <person name="Stange-Thomann N."/>
            <person name="DeArellano K."/>
            <person name="Johnson R."/>
            <person name="Linton L."/>
            <person name="McEwan P."/>
            <person name="McKernan K."/>
            <person name="Talamas J."/>
            <person name="Tirrell A."/>
            <person name="Ye W."/>
            <person name="Zimmer A."/>
            <person name="Barber R.D."/>
            <person name="Cann I."/>
            <person name="Graham D.E."/>
            <person name="Grahame D.A."/>
            <person name="Guss A."/>
            <person name="Hedderich R."/>
            <person name="Ingram-Smith C."/>
            <person name="Kuettner C.H."/>
            <person name="Krzycki J.A."/>
            <person name="Leigh J.A."/>
            <person name="Li W."/>
            <person name="Liu J."/>
            <person name="Mukhopadhyay B."/>
            <person name="Reeve J.N."/>
            <person name="Smith K."/>
            <person name="Springer T.A."/>
            <person name="Umayam L.A."/>
            <person name="White O."/>
            <person name="White R.H."/>
            <person name="de Macario E.C."/>
            <person name="Ferry J.G."/>
            <person name="Jarrell K.F."/>
            <person name="Jing H."/>
            <person name="Macario A.J.L."/>
            <person name="Paulsen I."/>
            <person name="Pritchett M."/>
            <person name="Sowers K.R."/>
            <person name="Swanson R.V."/>
            <person name="Zinder S.H."/>
            <person name="Lander E."/>
            <person name="Metcalf W.W."/>
            <person name="Birren B."/>
        </authorList>
    </citation>
    <scope>NUCLEOTIDE SEQUENCE [LARGE SCALE GENOMIC DNA]</scope>
    <source>
        <strain evidence="2">ATCC 35395 / DSM 2834 / JCM 12185 / C2A</strain>
    </source>
</reference>
<dbReference type="FunCoup" id="Q8TQY9">
    <property type="interactions" value="1"/>
</dbReference>
<proteinExistence type="predicted"/>
<gene>
    <name evidence="1" type="ordered locus">MA_1397</name>
</gene>
<evidence type="ECO:0000313" key="2">
    <source>
        <dbReference type="Proteomes" id="UP000002487"/>
    </source>
</evidence>
<name>Q8TQY9_METAC</name>
<protein>
    <recommendedName>
        <fullName evidence="3">DUF2117 domain-containing protein</fullName>
    </recommendedName>
</protein>
<dbReference type="PhylomeDB" id="Q8TQY9"/>
<sequence length="393" mass="42637">MCMKIGIVIHNLQLMDSPQKVKDILTLLSRENCINACLCGTMGKVAAIDAGLEDLIKIEQFLKPSACIEALFGSNDLVCLLNHGRELQTGRTFGRIVVSNTNNPEEKPLIQIERPGCLDGELIPWNRAADPHAKKLSGLLNLKISRPPLPVNNIEISNQGKRVVRRISTFPGANIMVEGIVIGKATSSEVVLVTENGFLTSMEGGTIKEQGIEILHKHGERVPVDLARAWVKTAASRKSPDGCKNLMEDKAEAMAKNTSLKKSYLQEKTPEGGVKVVLINHCAERSFELIEGAELAITIGDDTTELAGNILSRFGIPVLGITDGDCDELATAVNYAPGSMILHLKPGMDDDLGGILQQELFSGKYSAIFENLGDLKRKVITLGENSLESISEY</sequence>
<dbReference type="Proteomes" id="UP000002487">
    <property type="component" value="Chromosome"/>
</dbReference>
<dbReference type="AlphaFoldDB" id="Q8TQY9"/>
<dbReference type="Pfam" id="PF09890">
    <property type="entry name" value="DUF2117"/>
    <property type="match status" value="1"/>
</dbReference>
<organism evidence="1 2">
    <name type="scientific">Methanosarcina acetivorans (strain ATCC 35395 / DSM 2834 / JCM 12185 / C2A)</name>
    <dbReference type="NCBI Taxonomy" id="188937"/>
    <lineage>
        <taxon>Archaea</taxon>
        <taxon>Methanobacteriati</taxon>
        <taxon>Methanobacteriota</taxon>
        <taxon>Stenosarchaea group</taxon>
        <taxon>Methanomicrobia</taxon>
        <taxon>Methanosarcinales</taxon>
        <taxon>Methanosarcinaceae</taxon>
        <taxon>Methanosarcina</taxon>
    </lineage>
</organism>
<accession>Q8TQY9</accession>
<dbReference type="HOGENOM" id="CLU_038447_0_0_2"/>
<keyword evidence="2" id="KW-1185">Reference proteome</keyword>
<evidence type="ECO:0008006" key="3">
    <source>
        <dbReference type="Google" id="ProtNLM"/>
    </source>
</evidence>
<dbReference type="PIRSF" id="PIRSF006598">
    <property type="entry name" value="UCP006598"/>
    <property type="match status" value="1"/>
</dbReference>
<dbReference type="EMBL" id="AE010299">
    <property type="protein sequence ID" value="AAM04813.1"/>
    <property type="molecule type" value="Genomic_DNA"/>
</dbReference>
<dbReference type="EnsemblBacteria" id="AAM04813">
    <property type="protein sequence ID" value="AAM04813"/>
    <property type="gene ID" value="MA_1397"/>
</dbReference>
<dbReference type="InParanoid" id="Q8TQY9"/>
<evidence type="ECO:0000313" key="1">
    <source>
        <dbReference type="EMBL" id="AAM04813.1"/>
    </source>
</evidence>
<dbReference type="KEGG" id="mac:MA_1397"/>
<dbReference type="InterPro" id="IPR012032">
    <property type="entry name" value="UCP006598"/>
</dbReference>
<dbReference type="STRING" id="188937.MA_1397"/>